<dbReference type="InterPro" id="IPR005471">
    <property type="entry name" value="Tscrpt_reg_IclR_N"/>
</dbReference>
<dbReference type="Gene3D" id="1.10.10.10">
    <property type="entry name" value="Winged helix-like DNA-binding domain superfamily/Winged helix DNA-binding domain"/>
    <property type="match status" value="1"/>
</dbReference>
<dbReference type="Proteomes" id="UP001597231">
    <property type="component" value="Unassembled WGS sequence"/>
</dbReference>
<sequence>MSNMNKTVIRTMELLYLFTDHAELTFQEIVELSGMPKSSVYRMLLSLEEMKFLEKKEDAKYRLGTIFLTFGRLVSSRMNIRQIAEPIMRQLHSEEHQAVNLAILEGDEAVYIEKIDEFQKVKLYTSVGRRSPLYGGACARAVLSFQSDQFIEQYLERVELKAYTNNTITDRQQLLASIEEAREKGYTISKSELENHTASLAAPIYNSDGKVIGSLSVAGIEIEFSDNAIEHLSKKVKIAAHKISEEIGYEKK</sequence>
<keyword evidence="3" id="KW-0804">Transcription</keyword>
<name>A0ABW3U0T8_9BACL</name>
<evidence type="ECO:0000256" key="2">
    <source>
        <dbReference type="ARBA" id="ARBA00023125"/>
    </source>
</evidence>
<organism evidence="6 7">
    <name type="scientific">Sporosarcina contaminans</name>
    <dbReference type="NCBI Taxonomy" id="633403"/>
    <lineage>
        <taxon>Bacteria</taxon>
        <taxon>Bacillati</taxon>
        <taxon>Bacillota</taxon>
        <taxon>Bacilli</taxon>
        <taxon>Bacillales</taxon>
        <taxon>Caryophanaceae</taxon>
        <taxon>Sporosarcina</taxon>
    </lineage>
</organism>
<dbReference type="Pfam" id="PF01614">
    <property type="entry name" value="IclR_C"/>
    <property type="match status" value="1"/>
</dbReference>
<proteinExistence type="predicted"/>
<reference evidence="7" key="1">
    <citation type="journal article" date="2019" name="Int. J. Syst. Evol. Microbiol.">
        <title>The Global Catalogue of Microorganisms (GCM) 10K type strain sequencing project: providing services to taxonomists for standard genome sequencing and annotation.</title>
        <authorList>
            <consortium name="The Broad Institute Genomics Platform"/>
            <consortium name="The Broad Institute Genome Sequencing Center for Infectious Disease"/>
            <person name="Wu L."/>
            <person name="Ma J."/>
        </authorList>
    </citation>
    <scope>NUCLEOTIDE SEQUENCE [LARGE SCALE GENOMIC DNA]</scope>
    <source>
        <strain evidence="7">CCUG 53915</strain>
    </source>
</reference>
<evidence type="ECO:0000259" key="5">
    <source>
        <dbReference type="PROSITE" id="PS51078"/>
    </source>
</evidence>
<dbReference type="RefSeq" id="WP_381481690.1">
    <property type="nucleotide sequence ID" value="NZ_JBHTLT010000117.1"/>
</dbReference>
<evidence type="ECO:0000259" key="4">
    <source>
        <dbReference type="PROSITE" id="PS51077"/>
    </source>
</evidence>
<dbReference type="InterPro" id="IPR050707">
    <property type="entry name" value="HTH_MetabolicPath_Reg"/>
</dbReference>
<feature type="domain" description="IclR-ED" evidence="5">
    <location>
        <begin position="66"/>
        <end position="249"/>
    </location>
</feature>
<dbReference type="EMBL" id="JBHTLT010000117">
    <property type="protein sequence ID" value="MFD1206234.1"/>
    <property type="molecule type" value="Genomic_DNA"/>
</dbReference>
<evidence type="ECO:0000256" key="3">
    <source>
        <dbReference type="ARBA" id="ARBA00023163"/>
    </source>
</evidence>
<evidence type="ECO:0000313" key="6">
    <source>
        <dbReference type="EMBL" id="MFD1206234.1"/>
    </source>
</evidence>
<accession>A0ABW3U0T8</accession>
<dbReference type="PROSITE" id="PS51078">
    <property type="entry name" value="ICLR_ED"/>
    <property type="match status" value="1"/>
</dbReference>
<evidence type="ECO:0000256" key="1">
    <source>
        <dbReference type="ARBA" id="ARBA00023015"/>
    </source>
</evidence>
<evidence type="ECO:0000313" key="7">
    <source>
        <dbReference type="Proteomes" id="UP001597231"/>
    </source>
</evidence>
<protein>
    <submittedName>
        <fullName evidence="6">IclR family transcriptional regulator</fullName>
    </submittedName>
</protein>
<dbReference type="PROSITE" id="PS51077">
    <property type="entry name" value="HTH_ICLR"/>
    <property type="match status" value="1"/>
</dbReference>
<dbReference type="PANTHER" id="PTHR30136:SF24">
    <property type="entry name" value="HTH-TYPE TRANSCRIPTIONAL REPRESSOR ALLR"/>
    <property type="match status" value="1"/>
</dbReference>
<dbReference type="InterPro" id="IPR036388">
    <property type="entry name" value="WH-like_DNA-bd_sf"/>
</dbReference>
<dbReference type="PANTHER" id="PTHR30136">
    <property type="entry name" value="HELIX-TURN-HELIX TRANSCRIPTIONAL REGULATOR, ICLR FAMILY"/>
    <property type="match status" value="1"/>
</dbReference>
<comment type="caution">
    <text evidence="6">The sequence shown here is derived from an EMBL/GenBank/DDBJ whole genome shotgun (WGS) entry which is preliminary data.</text>
</comment>
<dbReference type="InterPro" id="IPR029016">
    <property type="entry name" value="GAF-like_dom_sf"/>
</dbReference>
<dbReference type="SUPFAM" id="SSF55781">
    <property type="entry name" value="GAF domain-like"/>
    <property type="match status" value="1"/>
</dbReference>
<feature type="domain" description="HTH iclR-type" evidence="4">
    <location>
        <begin position="5"/>
        <end position="65"/>
    </location>
</feature>
<dbReference type="InterPro" id="IPR014757">
    <property type="entry name" value="Tscrpt_reg_IclR_C"/>
</dbReference>
<dbReference type="Gene3D" id="3.30.450.40">
    <property type="match status" value="1"/>
</dbReference>
<keyword evidence="1" id="KW-0805">Transcription regulation</keyword>
<keyword evidence="2" id="KW-0238">DNA-binding</keyword>
<keyword evidence="7" id="KW-1185">Reference proteome</keyword>
<dbReference type="SMART" id="SM00346">
    <property type="entry name" value="HTH_ICLR"/>
    <property type="match status" value="1"/>
</dbReference>
<gene>
    <name evidence="6" type="ORF">ACFQ38_14135</name>
</gene>
<dbReference type="Pfam" id="PF09339">
    <property type="entry name" value="HTH_IclR"/>
    <property type="match status" value="1"/>
</dbReference>
<dbReference type="InterPro" id="IPR036390">
    <property type="entry name" value="WH_DNA-bd_sf"/>
</dbReference>
<dbReference type="SUPFAM" id="SSF46785">
    <property type="entry name" value="Winged helix' DNA-binding domain"/>
    <property type="match status" value="1"/>
</dbReference>